<sequence>MPANKKYLTKSPWLRLSKILAGSVGGYAVTMSLHLFFTAFLPKENVIITAYFTGYILWAFLLLYAFIATNVWRVWGLYILLTVVFALPYLLKFNLNHGS</sequence>
<evidence type="ECO:0000256" key="1">
    <source>
        <dbReference type="SAM" id="Phobius"/>
    </source>
</evidence>
<keyword evidence="3" id="KW-1185">Reference proteome</keyword>
<protein>
    <recommendedName>
        <fullName evidence="4">DUF3649 domain-containing protein</fullName>
    </recommendedName>
</protein>
<evidence type="ECO:0000313" key="3">
    <source>
        <dbReference type="Proteomes" id="UP000198748"/>
    </source>
</evidence>
<proteinExistence type="predicted"/>
<keyword evidence="1" id="KW-0472">Membrane</keyword>
<dbReference type="OrthoDB" id="711014at2"/>
<feature type="transmembrane region" description="Helical" evidence="1">
    <location>
        <begin position="46"/>
        <end position="67"/>
    </location>
</feature>
<feature type="transmembrane region" description="Helical" evidence="1">
    <location>
        <begin position="74"/>
        <end position="91"/>
    </location>
</feature>
<dbReference type="AlphaFoldDB" id="A0A1G8CBE3"/>
<organism evidence="2 3">
    <name type="scientific">Dyadobacter soli</name>
    <dbReference type="NCBI Taxonomy" id="659014"/>
    <lineage>
        <taxon>Bacteria</taxon>
        <taxon>Pseudomonadati</taxon>
        <taxon>Bacteroidota</taxon>
        <taxon>Cytophagia</taxon>
        <taxon>Cytophagales</taxon>
        <taxon>Spirosomataceae</taxon>
        <taxon>Dyadobacter</taxon>
    </lineage>
</organism>
<reference evidence="3" key="1">
    <citation type="submission" date="2016-10" db="EMBL/GenBank/DDBJ databases">
        <authorList>
            <person name="Varghese N."/>
            <person name="Submissions S."/>
        </authorList>
    </citation>
    <scope>NUCLEOTIDE SEQUENCE [LARGE SCALE GENOMIC DNA]</scope>
    <source>
        <strain evidence="3">DSM 25329</strain>
    </source>
</reference>
<dbReference type="RefSeq" id="WP_090157783.1">
    <property type="nucleotide sequence ID" value="NZ_FNAN01000037.1"/>
</dbReference>
<evidence type="ECO:0000313" key="2">
    <source>
        <dbReference type="EMBL" id="SDH42837.1"/>
    </source>
</evidence>
<evidence type="ECO:0008006" key="4">
    <source>
        <dbReference type="Google" id="ProtNLM"/>
    </source>
</evidence>
<dbReference type="EMBL" id="FNAN01000037">
    <property type="protein sequence ID" value="SDH42837.1"/>
    <property type="molecule type" value="Genomic_DNA"/>
</dbReference>
<name>A0A1G8CBE3_9BACT</name>
<feature type="transmembrane region" description="Helical" evidence="1">
    <location>
        <begin position="20"/>
        <end position="40"/>
    </location>
</feature>
<dbReference type="STRING" id="659014.SAMN04487996_1378"/>
<keyword evidence="1" id="KW-1133">Transmembrane helix</keyword>
<accession>A0A1G8CBE3</accession>
<dbReference type="Proteomes" id="UP000198748">
    <property type="component" value="Unassembled WGS sequence"/>
</dbReference>
<keyword evidence="1" id="KW-0812">Transmembrane</keyword>
<gene>
    <name evidence="2" type="ORF">SAMN04487996_1378</name>
</gene>